<evidence type="ECO:0000313" key="3">
    <source>
        <dbReference type="Proteomes" id="UP000242592"/>
    </source>
</evidence>
<dbReference type="Gene3D" id="3.40.50.1820">
    <property type="entry name" value="alpha/beta hydrolase"/>
    <property type="match status" value="1"/>
</dbReference>
<proteinExistence type="predicted"/>
<sequence length="250" mass="28693">MGYINYNRYSLYYETMGNGEPLLMIHGNTASSIMLKEEALYYSKYYKVILIDMIGHGKSKRLKVFPEDYWYENVKILSKLCDKLNLNKINILGVSGGAILGLNFAIYNSQIVNKVIADSFIGEKLTLQEAYKIKDEREIAKRNGVDQFWKSMHGEEWETVVDADSKMLINYAKKYGDNFKNNLDKITCPVLITGSLKDNLINDIDKKLLEVAKKIKTSLTIFTSDGNHPLMISKKKFFRNIAIRFLNGNL</sequence>
<dbReference type="PANTHER" id="PTHR43798">
    <property type="entry name" value="MONOACYLGLYCEROL LIPASE"/>
    <property type="match status" value="1"/>
</dbReference>
<dbReference type="OrthoDB" id="9789927at2"/>
<accession>A0A1M5R5N3</accession>
<dbReference type="InterPro" id="IPR050266">
    <property type="entry name" value="AB_hydrolase_sf"/>
</dbReference>
<protein>
    <submittedName>
        <fullName evidence="2">Pimeloyl-ACP methyl ester carboxylesterase</fullName>
    </submittedName>
</protein>
<dbReference type="EMBL" id="FQXN01000001">
    <property type="protein sequence ID" value="SHH21694.1"/>
    <property type="molecule type" value="Genomic_DNA"/>
</dbReference>
<dbReference type="RefSeq" id="WP_073071481.1">
    <property type="nucleotide sequence ID" value="NZ_FQXN01000001.1"/>
</dbReference>
<feature type="domain" description="AB hydrolase-1" evidence="1">
    <location>
        <begin position="21"/>
        <end position="120"/>
    </location>
</feature>
<evidence type="ECO:0000259" key="1">
    <source>
        <dbReference type="Pfam" id="PF00561"/>
    </source>
</evidence>
<dbReference type="Pfam" id="PF00561">
    <property type="entry name" value="Abhydrolase_1"/>
    <property type="match status" value="1"/>
</dbReference>
<dbReference type="InterPro" id="IPR029058">
    <property type="entry name" value="AB_hydrolase_fold"/>
</dbReference>
<name>A0A1M5R5N3_9BACT</name>
<dbReference type="AlphaFoldDB" id="A0A1M5R5N3"/>
<reference evidence="3" key="1">
    <citation type="submission" date="2016-11" db="EMBL/GenBank/DDBJ databases">
        <authorList>
            <person name="Varghese N."/>
            <person name="Submissions S."/>
        </authorList>
    </citation>
    <scope>NUCLEOTIDE SEQUENCE [LARGE SCALE GENOMIC DNA]</scope>
    <source>
        <strain evidence="3">DSM 15807</strain>
    </source>
</reference>
<dbReference type="STRING" id="1123380.SAMN02745199_0355"/>
<gene>
    <name evidence="2" type="ORF">SAMN02745199_0355</name>
</gene>
<dbReference type="InterPro" id="IPR000073">
    <property type="entry name" value="AB_hydrolase_1"/>
</dbReference>
<dbReference type="SUPFAM" id="SSF53474">
    <property type="entry name" value="alpha/beta-Hydrolases"/>
    <property type="match status" value="1"/>
</dbReference>
<evidence type="ECO:0000313" key="2">
    <source>
        <dbReference type="EMBL" id="SHH21694.1"/>
    </source>
</evidence>
<organism evidence="2 3">
    <name type="scientific">Thermosipho atlanticus DSM 15807</name>
    <dbReference type="NCBI Taxonomy" id="1123380"/>
    <lineage>
        <taxon>Bacteria</taxon>
        <taxon>Thermotogati</taxon>
        <taxon>Thermotogota</taxon>
        <taxon>Thermotogae</taxon>
        <taxon>Thermotogales</taxon>
        <taxon>Fervidobacteriaceae</taxon>
        <taxon>Thermosipho</taxon>
    </lineage>
</organism>
<dbReference type="Proteomes" id="UP000242592">
    <property type="component" value="Unassembled WGS sequence"/>
</dbReference>
<keyword evidence="3" id="KW-1185">Reference proteome</keyword>